<evidence type="ECO:0000256" key="9">
    <source>
        <dbReference type="ARBA" id="ARBA00024359"/>
    </source>
</evidence>
<dbReference type="CDD" id="cd03255">
    <property type="entry name" value="ABC_MJ0796_LolCDE_FtsE"/>
    <property type="match status" value="1"/>
</dbReference>
<dbReference type="PANTHER" id="PTHR24220:SF666">
    <property type="entry name" value="HEMIN IMPORT ATP-BINDING PROTEIN HRTA-RELATED"/>
    <property type="match status" value="1"/>
</dbReference>
<evidence type="ECO:0000256" key="4">
    <source>
        <dbReference type="ARBA" id="ARBA00022475"/>
    </source>
</evidence>
<keyword evidence="5" id="KW-0547">Nucleotide-binding</keyword>
<dbReference type="PROSITE" id="PS00211">
    <property type="entry name" value="ABC_TRANSPORTER_1"/>
    <property type="match status" value="1"/>
</dbReference>
<gene>
    <name evidence="13" type="ORF">BH747_00920</name>
</gene>
<evidence type="ECO:0000256" key="10">
    <source>
        <dbReference type="ARBA" id="ARBA00024432"/>
    </source>
</evidence>
<evidence type="ECO:0000256" key="3">
    <source>
        <dbReference type="ARBA" id="ARBA00022448"/>
    </source>
</evidence>
<dbReference type="EMBL" id="MJEA01000001">
    <property type="protein sequence ID" value="OQO71426.1"/>
    <property type="molecule type" value="Genomic_DNA"/>
</dbReference>
<evidence type="ECO:0000256" key="8">
    <source>
        <dbReference type="ARBA" id="ARBA00023136"/>
    </source>
</evidence>
<proteinExistence type="inferred from homology"/>
<comment type="function">
    <text evidence="11">Part of the ABC transporter complex hrt involved in hemin import. Responsible for energy coupling to the transport system.</text>
</comment>
<dbReference type="InterPro" id="IPR003593">
    <property type="entry name" value="AAA+_ATPase"/>
</dbReference>
<protein>
    <recommendedName>
        <fullName evidence="10">Putative hemin import ATP-binding protein HrtA</fullName>
    </recommendedName>
</protein>
<evidence type="ECO:0000313" key="13">
    <source>
        <dbReference type="EMBL" id="OQO71426.1"/>
    </source>
</evidence>
<feature type="domain" description="ABC transporter" evidence="12">
    <location>
        <begin position="5"/>
        <end position="234"/>
    </location>
</feature>
<dbReference type="GO" id="GO:0005886">
    <property type="term" value="C:plasma membrane"/>
    <property type="evidence" value="ECO:0007669"/>
    <property type="project" value="UniProtKB-SubCell"/>
</dbReference>
<evidence type="ECO:0000256" key="6">
    <source>
        <dbReference type="ARBA" id="ARBA00022840"/>
    </source>
</evidence>
<evidence type="ECO:0000256" key="11">
    <source>
        <dbReference type="ARBA" id="ARBA00024721"/>
    </source>
</evidence>
<evidence type="ECO:0000256" key="7">
    <source>
        <dbReference type="ARBA" id="ARBA00022970"/>
    </source>
</evidence>
<dbReference type="GO" id="GO:0098796">
    <property type="term" value="C:membrane protein complex"/>
    <property type="evidence" value="ECO:0007669"/>
    <property type="project" value="UniProtKB-ARBA"/>
</dbReference>
<dbReference type="InterPro" id="IPR017911">
    <property type="entry name" value="MacB-like_ATP-bd"/>
</dbReference>
<dbReference type="Proteomes" id="UP000192477">
    <property type="component" value="Unassembled WGS sequence"/>
</dbReference>
<dbReference type="PROSITE" id="PS50893">
    <property type="entry name" value="ABC_TRANSPORTER_2"/>
    <property type="match status" value="1"/>
</dbReference>
<dbReference type="Gene3D" id="3.40.50.300">
    <property type="entry name" value="P-loop containing nucleotide triphosphate hydrolases"/>
    <property type="match status" value="1"/>
</dbReference>
<dbReference type="RefSeq" id="WP_081181516.1">
    <property type="nucleotide sequence ID" value="NZ_MJEA01000001.1"/>
</dbReference>
<accession>A0A1V8YGI8</accession>
<dbReference type="InterPro" id="IPR015854">
    <property type="entry name" value="ABC_transpr_LolD-like"/>
</dbReference>
<keyword evidence="8" id="KW-0472">Membrane</keyword>
<dbReference type="InterPro" id="IPR017871">
    <property type="entry name" value="ABC_transporter-like_CS"/>
</dbReference>
<comment type="subunit">
    <text evidence="2">The complex is composed of two ATP-binding proteins (HrtA), two transmembrane proteins (HrtB) and a solute-binding protein.</text>
</comment>
<dbReference type="InterPro" id="IPR027417">
    <property type="entry name" value="P-loop_NTPase"/>
</dbReference>
<dbReference type="GO" id="GO:0022857">
    <property type="term" value="F:transmembrane transporter activity"/>
    <property type="evidence" value="ECO:0007669"/>
    <property type="project" value="TreeGrafter"/>
</dbReference>
<evidence type="ECO:0000259" key="12">
    <source>
        <dbReference type="PROSITE" id="PS50893"/>
    </source>
</evidence>
<sequence length="234" mass="26428">MKNILTMKNIVKTFGKGHTQVTALKGIDFNVKQGEFVSIIGPSGSGKSTFLTISGGLQTPTSGEIKINEQSFSNLSETKRADLRFKEIGFILQSSNLIPFLKVKEQFYLVNQVNHQKKEEATIDALLKSLDIYELKESYPKELSGGERQRVAIARALFNEPSLILADEPTASLDTDHAYEVVQLLVKEAHEKQKATVMVTHDERMIKWSDRVYRMKDGQLFEDRKEVEGVNRHA</sequence>
<dbReference type="GO" id="GO:0016887">
    <property type="term" value="F:ATP hydrolysis activity"/>
    <property type="evidence" value="ECO:0007669"/>
    <property type="project" value="InterPro"/>
</dbReference>
<dbReference type="GO" id="GO:0005524">
    <property type="term" value="F:ATP binding"/>
    <property type="evidence" value="ECO:0007669"/>
    <property type="project" value="UniProtKB-KW"/>
</dbReference>
<dbReference type="OrthoDB" id="9791546at2"/>
<dbReference type="Pfam" id="PF00005">
    <property type="entry name" value="ABC_tran"/>
    <property type="match status" value="1"/>
</dbReference>
<dbReference type="SMART" id="SM00382">
    <property type="entry name" value="AAA"/>
    <property type="match status" value="1"/>
</dbReference>
<comment type="caution">
    <text evidence="13">The sequence shown here is derived from an EMBL/GenBank/DDBJ whole genome shotgun (WGS) entry which is preliminary data.</text>
</comment>
<name>A0A1V8YGI8_9ENTE</name>
<dbReference type="FunFam" id="3.40.50.300:FF:000032">
    <property type="entry name" value="Export ABC transporter ATP-binding protein"/>
    <property type="match status" value="1"/>
</dbReference>
<evidence type="ECO:0000313" key="14">
    <source>
        <dbReference type="Proteomes" id="UP000192477"/>
    </source>
</evidence>
<comment type="subcellular location">
    <subcellularLocation>
        <location evidence="1">Cell membrane</location>
        <topology evidence="1">Peripheral membrane protein</topology>
    </subcellularLocation>
</comment>
<evidence type="ECO:0000256" key="5">
    <source>
        <dbReference type="ARBA" id="ARBA00022741"/>
    </source>
</evidence>
<keyword evidence="6 13" id="KW-0067">ATP-binding</keyword>
<comment type="similarity">
    <text evidence="9">Belongs to the ABC transporter superfamily. HrtA family.</text>
</comment>
<dbReference type="PANTHER" id="PTHR24220">
    <property type="entry name" value="IMPORT ATP-BINDING PROTEIN"/>
    <property type="match status" value="1"/>
</dbReference>
<dbReference type="SUPFAM" id="SSF52540">
    <property type="entry name" value="P-loop containing nucleoside triphosphate hydrolases"/>
    <property type="match status" value="1"/>
</dbReference>
<dbReference type="InterPro" id="IPR003439">
    <property type="entry name" value="ABC_transporter-like_ATP-bd"/>
</dbReference>
<dbReference type="AlphaFoldDB" id="A0A1V8YGI8"/>
<keyword evidence="3" id="KW-0813">Transport</keyword>
<evidence type="ECO:0000256" key="2">
    <source>
        <dbReference type="ARBA" id="ARBA00011131"/>
    </source>
</evidence>
<dbReference type="GO" id="GO:0006865">
    <property type="term" value="P:amino acid transport"/>
    <property type="evidence" value="ECO:0007669"/>
    <property type="project" value="UniProtKB-KW"/>
</dbReference>
<organism evidence="13 14">
    <name type="scientific">Enterococcus villorum</name>
    <dbReference type="NCBI Taxonomy" id="112904"/>
    <lineage>
        <taxon>Bacteria</taxon>
        <taxon>Bacillati</taxon>
        <taxon>Bacillota</taxon>
        <taxon>Bacilli</taxon>
        <taxon>Lactobacillales</taxon>
        <taxon>Enterococcaceae</taxon>
        <taxon>Enterococcus</taxon>
    </lineage>
</organism>
<reference evidence="13 14" key="1">
    <citation type="journal article" date="2017" name="BMC Microbiol.">
        <title>Comparative genomics of Enterococcus spp. isolated from bovine feces.</title>
        <authorList>
            <person name="Beukers A.G."/>
            <person name="Zaheer R."/>
            <person name="Goji N."/>
            <person name="Amoako K.K."/>
            <person name="Chaves A.V."/>
            <person name="Ward M.P."/>
            <person name="McAllister T.A."/>
        </authorList>
    </citation>
    <scope>NUCLEOTIDE SEQUENCE [LARGE SCALE GENOMIC DNA]</scope>
    <source>
        <strain evidence="13 14">F1129D 143</strain>
    </source>
</reference>
<evidence type="ECO:0000256" key="1">
    <source>
        <dbReference type="ARBA" id="ARBA00004202"/>
    </source>
</evidence>
<dbReference type="STRING" id="112904.BH747_00920"/>
<keyword evidence="4" id="KW-1003">Cell membrane</keyword>
<keyword evidence="7" id="KW-0029">Amino-acid transport</keyword>